<feature type="region of interest" description="Disordered" evidence="1">
    <location>
        <begin position="218"/>
        <end position="237"/>
    </location>
</feature>
<feature type="compositionally biased region" description="Basic and acidic residues" evidence="1">
    <location>
        <begin position="19"/>
        <end position="29"/>
    </location>
</feature>
<feature type="compositionally biased region" description="Polar residues" evidence="1">
    <location>
        <begin position="1309"/>
        <end position="1325"/>
    </location>
</feature>
<feature type="region of interest" description="Disordered" evidence="1">
    <location>
        <begin position="1"/>
        <end position="41"/>
    </location>
</feature>
<feature type="region of interest" description="Disordered" evidence="1">
    <location>
        <begin position="1075"/>
        <end position="1094"/>
    </location>
</feature>
<name>A0A504YC98_LEIDO</name>
<dbReference type="VEuPathDB" id="TriTrypDB:LdCL_180012200"/>
<feature type="compositionally biased region" description="Low complexity" evidence="1">
    <location>
        <begin position="1550"/>
        <end position="1561"/>
    </location>
</feature>
<feature type="compositionally biased region" description="Low complexity" evidence="1">
    <location>
        <begin position="925"/>
        <end position="936"/>
    </location>
</feature>
<feature type="region of interest" description="Disordered" evidence="1">
    <location>
        <begin position="1306"/>
        <end position="1325"/>
    </location>
</feature>
<proteinExistence type="predicted"/>
<sequence length="1622" mass="169838">MAAVTACASGAAAPPTSGCRDERNTKREPPGQSWTFSNDGNDGAARDLDGTLCSWSIQSALQMAYPPVPLVTAFYGHCARLQSPRHFCQCDLLTLPANGCSASLGAAQGESTAVPVGSARVADWNVDGGGSSAALLLMLHDVATLPWAAGLRLPLTLHGAATCAHDEMARRELPAAVAVKRNRGGASKPSGDAPSIARVGGEVSTQSRTTSVVTAEASLAKSDVEGEEQGSVATSWRTATAADHQADRDTWQPFSEYSEPQACAETSALALRSFAVAQLGQRVPLVALVAERGFDAKSTFSALTEHCVTRRACAVYNHQCSNSPAWLPPRTAVHRMPVEVYAERTPLVQTSGTAALQRALWQGLSRVLAASADHSSHGAAHSPATLRSSPSKPCGGLRWPISPLAHLVWNGQCWVAETDVQVAEMEERLLGALLGDGDEDAADASAGAARSTANRNAVMCGTPATRGNTLEKGGAGRLEALRIGLNAQGPAYPRLWLPSCWRRSSGLAEILTPLFRDPGDGSAGIGAVCSRPAGAAAPAASRCAFSSRSYEAWKRTSEDGRVVEAAVEAATAGAQIPAALRCSQWVLRLRKAWLVASPNVKSASLSRAGAAAGADVAAKLSLGNAGVKPVPSLLDAARGASDHSRAPSSRSPAPVPVRYPNYDLLTGLPLNLRDYDAAARRARDAARSSRASSFSSSASKSAMLSLWPSWTTKAPPAHKCCVQAAQAATFQYADDPFFLAALSQQVGWIRVSPTCNPHTPHVGASSASAPMATPGTGPVSWQLPDALRRCYKIPSSIADVPQRWLCGGAKTAAQTAAPSIDVALSTAPVQHLPPLPLPPVASVSVPQQEWWTGFFLHDAPHWWHREVFKGAQQLWAAKSTCNGRLAAPVRPRHERDAERVAAAEEVARILLFLQEECRVPPPPVSASSTATAVASPYHDAPSLTSEPSSPVEMTQKTATLPPHVCVLRLAPVAPLLCRPRRLLRCGEKGKQQHHCASTSATEAPSLELQWSLVPDTAAVTVNTFFSLQDVLSDAGPSGTASGALPPTSSAGRAVLFYVEVKAGLEVLRRVAHAAAAREDSSDGEEGPSPAPSSSNAWWEQLSAFYDANTFVAQETAPPATVSTTDEGNKGIRSGGCEEVGTTRHDAVAHESAVPAFCHPAVTEVVRACAQLMLRCGGPSHNRHVSDSHITLGSGGREGNRVSAEAVAVWSRVDYDALLRSAVVASARAAATPSSAACLRSKVSNGDGGRSGADEEADEEGAPDQADEAAARTDNGSESSCAGSAVTHETQRTRPASGAVAHSIRDHATSVGQDSPSSAQVALGSSSTPSCLPYGMEVYEYDEEGTRSAPCLSCGGLAVSLNHAQPPATEPADWPAVDRRVPLEPHCRLSEALQPHRNPGSFGAVAAVALGEASVASILDARREAKQSDGDVGADDGPRAQRQLRSAELLVQNEESLYAGSSKGSAYSASPMPSSADGESPSPPLDVMGTLIAEEHHRFKMEWRQWLRYLPPTATQQRNTPSSITEPTGPQKRVSSVFGFLQSSAASEYCTGSSSRARTTSRGDGGERNADDSALPAAATASDGAVVVLDLGLCVLHVCRTEVYVNAANLLCHEEAHTERQDD</sequence>
<organism evidence="2 3">
    <name type="scientific">Leishmania donovani</name>
    <dbReference type="NCBI Taxonomy" id="5661"/>
    <lineage>
        <taxon>Eukaryota</taxon>
        <taxon>Discoba</taxon>
        <taxon>Euglenozoa</taxon>
        <taxon>Kinetoplastea</taxon>
        <taxon>Metakinetoplastina</taxon>
        <taxon>Trypanosomatida</taxon>
        <taxon>Trypanosomatidae</taxon>
        <taxon>Leishmaniinae</taxon>
        <taxon>Leishmania</taxon>
    </lineage>
</organism>
<feature type="region of interest" description="Disordered" evidence="1">
    <location>
        <begin position="1459"/>
        <end position="1484"/>
    </location>
</feature>
<feature type="region of interest" description="Disordered" evidence="1">
    <location>
        <begin position="181"/>
        <end position="210"/>
    </location>
</feature>
<feature type="region of interest" description="Disordered" evidence="1">
    <location>
        <begin position="1115"/>
        <end position="1137"/>
    </location>
</feature>
<feature type="region of interest" description="Disordered" evidence="1">
    <location>
        <begin position="923"/>
        <end position="955"/>
    </location>
</feature>
<evidence type="ECO:0000313" key="2">
    <source>
        <dbReference type="EMBL" id="TPP55277.1"/>
    </source>
</evidence>
<feature type="region of interest" description="Disordered" evidence="1">
    <location>
        <begin position="1550"/>
        <end position="1571"/>
    </location>
</feature>
<evidence type="ECO:0000313" key="3">
    <source>
        <dbReference type="Proteomes" id="UP000318821"/>
    </source>
</evidence>
<feature type="compositionally biased region" description="Low complexity" evidence="1">
    <location>
        <begin position="1459"/>
        <end position="1475"/>
    </location>
</feature>
<feature type="compositionally biased region" description="Polar residues" evidence="1">
    <location>
        <begin position="942"/>
        <end position="955"/>
    </location>
</feature>
<accession>A0A504YC98</accession>
<dbReference type="Proteomes" id="UP000318821">
    <property type="component" value="Unassembled WGS sequence"/>
</dbReference>
<evidence type="ECO:0000256" key="1">
    <source>
        <dbReference type="SAM" id="MobiDB-lite"/>
    </source>
</evidence>
<protein>
    <submittedName>
        <fullName evidence="2">Uncharacterized protein</fullName>
    </submittedName>
</protein>
<gene>
    <name evidence="2" type="ORF">CGC20_39390</name>
</gene>
<dbReference type="EMBL" id="RHLD01000027">
    <property type="protein sequence ID" value="TPP55277.1"/>
    <property type="molecule type" value="Genomic_DNA"/>
</dbReference>
<comment type="caution">
    <text evidence="2">The sequence shown here is derived from an EMBL/GenBank/DDBJ whole genome shotgun (WGS) entry which is preliminary data.</text>
</comment>
<reference evidence="3" key="1">
    <citation type="submission" date="2019-02" db="EMBL/GenBank/DDBJ databases">
        <title>FDA dAtabase for Regulatory Grade micrObial Sequences (FDA-ARGOS): Supporting development and validation of Infectious Disease Dx tests.</title>
        <authorList>
            <person name="Duncan R."/>
            <person name="Fisher C."/>
            <person name="Tallon L."/>
            <person name="Sadzewicz L."/>
            <person name="Sengamalay N."/>
            <person name="Ott S."/>
            <person name="Godinez A."/>
            <person name="Nagaraj S."/>
            <person name="Vavikolanu K."/>
            <person name="Vyas G."/>
            <person name="Nadendla S."/>
            <person name="Aluvathingal J."/>
            <person name="Sichtig H."/>
        </authorList>
    </citation>
    <scope>NUCLEOTIDE SEQUENCE [LARGE SCALE GENOMIC DNA]</scope>
    <source>
        <strain evidence="3">FDAARGOS_360</strain>
    </source>
</reference>
<feature type="compositionally biased region" description="Acidic residues" evidence="1">
    <location>
        <begin position="1253"/>
        <end position="1266"/>
    </location>
</feature>
<feature type="compositionally biased region" description="Low complexity" evidence="1">
    <location>
        <begin position="1"/>
        <end position="18"/>
    </location>
</feature>
<dbReference type="VEuPathDB" id="TriTrypDB:LDHU3_18.0940"/>
<feature type="region of interest" description="Disordered" evidence="1">
    <location>
        <begin position="1234"/>
        <end position="1300"/>
    </location>
</feature>
<dbReference type="VEuPathDB" id="TriTrypDB:LdBPK_180710.1"/>